<dbReference type="InterPro" id="IPR002491">
    <property type="entry name" value="ABC_transptr_periplasmic_BD"/>
</dbReference>
<dbReference type="InterPro" id="IPR050902">
    <property type="entry name" value="ABC_Transporter_SBP"/>
</dbReference>
<sequence length="356" mass="40312">MRRSSRYRVAAYTLPILVMTFLFPVLAGMSPASAGEITDMTGRKVVVPDTINRVFAVSPPGTYLLYALDPSVIIGLNFPLWESEKRYTAKSYQTLPVIGGMVGQGRNINQEVLLAAKPDVIVIWAGRVSAVTRNYEEMFARMKIPWFNVCLDTIDDYPEAILFVGRLLGRKERAAELHGYAVCSLNQVKTSVAGIPEASRPKVYYAQGMDGLCTDPAGSMHTELIEFCGGVNVHRKQSRDNYGYGMDKVTLEQVMLYDPDAILIKEKAFYAEVFSDPRWRRIKAVREKRCFLIPHGPFNWFDRPPSFMRLLGAKWLMSILHPERFPIDMMGETKLFYRLFLGVDLSDKEAKELLGE</sequence>
<accession>A0A485M0G3</accession>
<protein>
    <submittedName>
        <fullName evidence="2">Periplasmic binding protein</fullName>
    </submittedName>
</protein>
<dbReference type="EMBL" id="CAADRM010000105">
    <property type="protein sequence ID" value="VFU15337.1"/>
    <property type="molecule type" value="Genomic_DNA"/>
</dbReference>
<dbReference type="PROSITE" id="PS50983">
    <property type="entry name" value="FE_B12_PBP"/>
    <property type="match status" value="1"/>
</dbReference>
<dbReference type="PANTHER" id="PTHR30535:SF34">
    <property type="entry name" value="MOLYBDATE-BINDING PROTEIN MOLA"/>
    <property type="match status" value="1"/>
</dbReference>
<name>A0A485M0G3_9ZZZZ</name>
<organism evidence="2">
    <name type="scientific">anaerobic digester metagenome</name>
    <dbReference type="NCBI Taxonomy" id="1263854"/>
    <lineage>
        <taxon>unclassified sequences</taxon>
        <taxon>metagenomes</taxon>
        <taxon>ecological metagenomes</taxon>
    </lineage>
</organism>
<feature type="domain" description="Fe/B12 periplasmic-binding" evidence="1">
    <location>
        <begin position="53"/>
        <end position="324"/>
    </location>
</feature>
<dbReference type="Gene3D" id="3.40.50.1980">
    <property type="entry name" value="Nitrogenase molybdenum iron protein domain"/>
    <property type="match status" value="2"/>
</dbReference>
<gene>
    <name evidence="2" type="ORF">SCFA_410005</name>
</gene>
<dbReference type="SUPFAM" id="SSF53807">
    <property type="entry name" value="Helical backbone' metal receptor"/>
    <property type="match status" value="1"/>
</dbReference>
<dbReference type="Gene3D" id="1.20.58.2180">
    <property type="match status" value="1"/>
</dbReference>
<reference evidence="2" key="1">
    <citation type="submission" date="2019-03" db="EMBL/GenBank/DDBJ databases">
        <authorList>
            <person name="Hao L."/>
        </authorList>
    </citation>
    <scope>NUCLEOTIDE SEQUENCE</scope>
</reference>
<evidence type="ECO:0000259" key="1">
    <source>
        <dbReference type="PROSITE" id="PS50983"/>
    </source>
</evidence>
<proteinExistence type="predicted"/>
<dbReference type="PANTHER" id="PTHR30535">
    <property type="entry name" value="VITAMIN B12-BINDING PROTEIN"/>
    <property type="match status" value="1"/>
</dbReference>
<dbReference type="Pfam" id="PF01497">
    <property type="entry name" value="Peripla_BP_2"/>
    <property type="match status" value="1"/>
</dbReference>
<dbReference type="AlphaFoldDB" id="A0A485M0G3"/>
<evidence type="ECO:0000313" key="2">
    <source>
        <dbReference type="EMBL" id="VFU15337.1"/>
    </source>
</evidence>